<dbReference type="InterPro" id="IPR038385">
    <property type="entry name" value="Sua5/YwlC_C"/>
</dbReference>
<dbReference type="GO" id="GO:0006450">
    <property type="term" value="P:regulation of translational fidelity"/>
    <property type="evidence" value="ECO:0007669"/>
    <property type="project" value="TreeGrafter"/>
</dbReference>
<protein>
    <recommendedName>
        <fullName evidence="4 13">Threonylcarbamoyl-AMP synthase</fullName>
        <shortName evidence="13">TC-AMP synthase</shortName>
        <ecNumber evidence="3 13">2.7.7.87</ecNumber>
    </recommendedName>
    <alternativeName>
        <fullName evidence="11 13">L-threonylcarbamoyladenylate synthase</fullName>
    </alternativeName>
</protein>
<feature type="binding site" evidence="14">
    <location>
        <position position="69"/>
    </location>
    <ligand>
        <name>L-threonine</name>
        <dbReference type="ChEBI" id="CHEBI:57926"/>
    </ligand>
</feature>
<feature type="domain" description="YrdC-like" evidence="15">
    <location>
        <begin position="15"/>
        <end position="201"/>
    </location>
</feature>
<feature type="binding site" evidence="14">
    <location>
        <position position="197"/>
    </location>
    <ligand>
        <name>ATP</name>
        <dbReference type="ChEBI" id="CHEBI:30616"/>
    </ligand>
</feature>
<evidence type="ECO:0000256" key="7">
    <source>
        <dbReference type="ARBA" id="ARBA00022694"/>
    </source>
</evidence>
<feature type="binding site" evidence="14">
    <location>
        <position position="153"/>
    </location>
    <ligand>
        <name>ATP</name>
        <dbReference type="ChEBI" id="CHEBI:30616"/>
    </ligand>
</feature>
<evidence type="ECO:0000313" key="16">
    <source>
        <dbReference type="EMBL" id="CAA7599744.1"/>
    </source>
</evidence>
<reference evidence="17" key="1">
    <citation type="submission" date="2014-11" db="EMBL/GenBank/DDBJ databases">
        <authorList>
            <person name="Hornung B.V."/>
        </authorList>
    </citation>
    <scope>NUCLEOTIDE SEQUENCE</scope>
    <source>
        <strain evidence="17">INE</strain>
    </source>
</reference>
<keyword evidence="6 13" id="KW-0808">Transferase</keyword>
<evidence type="ECO:0000256" key="9">
    <source>
        <dbReference type="ARBA" id="ARBA00022741"/>
    </source>
</evidence>
<dbReference type="Gene3D" id="3.90.870.10">
    <property type="entry name" value="DHBP synthase"/>
    <property type="match status" value="1"/>
</dbReference>
<dbReference type="KEGG" id="aacx:DEACI_0371"/>
<evidence type="ECO:0000256" key="10">
    <source>
        <dbReference type="ARBA" id="ARBA00022840"/>
    </source>
</evidence>
<dbReference type="GO" id="GO:0005524">
    <property type="term" value="F:ATP binding"/>
    <property type="evidence" value="ECO:0007669"/>
    <property type="project" value="UniProtKB-UniRule"/>
</dbReference>
<organism evidence="16">
    <name type="scientific">Acididesulfobacillus acetoxydans</name>
    <dbReference type="NCBI Taxonomy" id="1561005"/>
    <lineage>
        <taxon>Bacteria</taxon>
        <taxon>Bacillati</taxon>
        <taxon>Bacillota</taxon>
        <taxon>Clostridia</taxon>
        <taxon>Eubacteriales</taxon>
        <taxon>Peptococcaceae</taxon>
        <taxon>Acididesulfobacillus</taxon>
    </lineage>
</organism>
<dbReference type="GO" id="GO:0061710">
    <property type="term" value="F:L-threonylcarbamoyladenylate synthase"/>
    <property type="evidence" value="ECO:0007669"/>
    <property type="project" value="UniProtKB-EC"/>
</dbReference>
<evidence type="ECO:0000256" key="4">
    <source>
        <dbReference type="ARBA" id="ARBA00015492"/>
    </source>
</evidence>
<dbReference type="RefSeq" id="WP_240983513.1">
    <property type="nucleotide sequence ID" value="NZ_CDGJ01000019.1"/>
</dbReference>
<dbReference type="GO" id="GO:0003725">
    <property type="term" value="F:double-stranded RNA binding"/>
    <property type="evidence" value="ECO:0007669"/>
    <property type="project" value="UniProtKB-UniRule"/>
</dbReference>
<evidence type="ECO:0000256" key="6">
    <source>
        <dbReference type="ARBA" id="ARBA00022679"/>
    </source>
</evidence>
<evidence type="ECO:0000256" key="14">
    <source>
        <dbReference type="PIRSR" id="PIRSR004930-1"/>
    </source>
</evidence>
<comment type="similarity">
    <text evidence="2 13">Belongs to the SUA5 family.</text>
</comment>
<dbReference type="SUPFAM" id="SSF55821">
    <property type="entry name" value="YrdC/RibB"/>
    <property type="match status" value="1"/>
</dbReference>
<keyword evidence="10 13" id="KW-0067">ATP-binding</keyword>
<dbReference type="PANTHER" id="PTHR17490:SF16">
    <property type="entry name" value="THREONYLCARBAMOYL-AMP SYNTHASE"/>
    <property type="match status" value="1"/>
</dbReference>
<feature type="binding site" evidence="14">
    <location>
        <position position="143"/>
    </location>
    <ligand>
        <name>L-threonine</name>
        <dbReference type="ChEBI" id="CHEBI:57926"/>
    </ligand>
</feature>
<feature type="binding site" evidence="14">
    <location>
        <position position="64"/>
    </location>
    <ligand>
        <name>ATP</name>
        <dbReference type="ChEBI" id="CHEBI:30616"/>
    </ligand>
</feature>
<comment type="catalytic activity">
    <reaction evidence="12 13">
        <text>L-threonine + hydrogencarbonate + ATP = L-threonylcarbamoyladenylate + diphosphate + H2O</text>
        <dbReference type="Rhea" id="RHEA:36407"/>
        <dbReference type="ChEBI" id="CHEBI:15377"/>
        <dbReference type="ChEBI" id="CHEBI:17544"/>
        <dbReference type="ChEBI" id="CHEBI:30616"/>
        <dbReference type="ChEBI" id="CHEBI:33019"/>
        <dbReference type="ChEBI" id="CHEBI:57926"/>
        <dbReference type="ChEBI" id="CHEBI:73682"/>
        <dbReference type="EC" id="2.7.7.87"/>
    </reaction>
</comment>
<dbReference type="InterPro" id="IPR050156">
    <property type="entry name" value="TC-AMP_synthase_SUA5"/>
</dbReference>
<keyword evidence="5 13" id="KW-0963">Cytoplasm</keyword>
<feature type="binding site" evidence="14">
    <location>
        <position position="145"/>
    </location>
    <ligand>
        <name>ATP</name>
        <dbReference type="ChEBI" id="CHEBI:30616"/>
    </ligand>
</feature>
<evidence type="ECO:0000256" key="2">
    <source>
        <dbReference type="ARBA" id="ARBA00007663"/>
    </source>
</evidence>
<dbReference type="EC" id="2.7.7.87" evidence="3 13"/>
<keyword evidence="8 13" id="KW-0548">Nucleotidyltransferase</keyword>
<dbReference type="Pfam" id="PF01300">
    <property type="entry name" value="Sua5_yciO_yrdC"/>
    <property type="match status" value="1"/>
</dbReference>
<dbReference type="FunFam" id="3.90.870.10:FF:000009">
    <property type="entry name" value="Threonylcarbamoyl-AMP synthase, putative"/>
    <property type="match status" value="1"/>
</dbReference>
<dbReference type="Proteomes" id="UP001071230">
    <property type="component" value="Unassembled WGS sequence"/>
</dbReference>
<dbReference type="GO" id="GO:0005737">
    <property type="term" value="C:cytoplasm"/>
    <property type="evidence" value="ECO:0007669"/>
    <property type="project" value="UniProtKB-SubCell"/>
</dbReference>
<dbReference type="InterPro" id="IPR017945">
    <property type="entry name" value="DHBP_synth_RibB-like_a/b_dom"/>
</dbReference>
<feature type="binding site" evidence="14">
    <location>
        <position position="183"/>
    </location>
    <ligand>
        <name>L-threonine</name>
        <dbReference type="ChEBI" id="CHEBI:57926"/>
    </ligand>
</feature>
<evidence type="ECO:0000256" key="1">
    <source>
        <dbReference type="ARBA" id="ARBA00004496"/>
    </source>
</evidence>
<dbReference type="InterPro" id="IPR010923">
    <property type="entry name" value="T(6)A37_SUA5"/>
</dbReference>
<dbReference type="InterPro" id="IPR005145">
    <property type="entry name" value="Sua5_C"/>
</dbReference>
<dbReference type="InterPro" id="IPR006070">
    <property type="entry name" value="Sua5-like_dom"/>
</dbReference>
<dbReference type="GO" id="GO:0008033">
    <property type="term" value="P:tRNA processing"/>
    <property type="evidence" value="ECO:0007669"/>
    <property type="project" value="UniProtKB-KW"/>
</dbReference>
<dbReference type="PROSITE" id="PS51163">
    <property type="entry name" value="YRDC"/>
    <property type="match status" value="1"/>
</dbReference>
<dbReference type="Gene3D" id="3.40.50.11030">
    <property type="entry name" value="Threonylcarbamoyl-AMP synthase, C-terminal domain"/>
    <property type="match status" value="1"/>
</dbReference>
<keyword evidence="18" id="KW-1185">Reference proteome</keyword>
<feature type="binding site" evidence="14">
    <location>
        <position position="123"/>
    </location>
    <ligand>
        <name>L-threonine</name>
        <dbReference type="ChEBI" id="CHEBI:57926"/>
    </ligand>
</feature>
<dbReference type="EMBL" id="CDGJ01000019">
    <property type="protein sequence ID" value="CEJ06295.1"/>
    <property type="molecule type" value="Genomic_DNA"/>
</dbReference>
<gene>
    <name evidence="16" type="ORF">DEACI_0371</name>
    <name evidence="17" type="ORF">DEACI_0743</name>
</gene>
<keyword evidence="7 13" id="KW-0819">tRNA processing</keyword>
<feature type="binding site" evidence="14">
    <location>
        <position position="60"/>
    </location>
    <ligand>
        <name>ATP</name>
        <dbReference type="ChEBI" id="CHEBI:30616"/>
    </ligand>
</feature>
<evidence type="ECO:0000259" key="15">
    <source>
        <dbReference type="PROSITE" id="PS51163"/>
    </source>
</evidence>
<evidence type="ECO:0000256" key="3">
    <source>
        <dbReference type="ARBA" id="ARBA00012584"/>
    </source>
</evidence>
<evidence type="ECO:0000256" key="5">
    <source>
        <dbReference type="ARBA" id="ARBA00022490"/>
    </source>
</evidence>
<feature type="binding site" evidence="14">
    <location>
        <position position="234"/>
    </location>
    <ligand>
        <name>ATP</name>
        <dbReference type="ChEBI" id="CHEBI:30616"/>
    </ligand>
</feature>
<name>A0A8S0WL05_9FIRM</name>
<reference evidence="16" key="2">
    <citation type="submission" date="2020-01" db="EMBL/GenBank/DDBJ databases">
        <authorList>
            <person name="Hornung B."/>
        </authorList>
    </citation>
    <scope>NUCLEOTIDE SEQUENCE</scope>
    <source>
        <strain evidence="16">PacBioINE</strain>
    </source>
</reference>
<evidence type="ECO:0000256" key="12">
    <source>
        <dbReference type="ARBA" id="ARBA00048366"/>
    </source>
</evidence>
<dbReference type="EMBL" id="LR746496">
    <property type="protein sequence ID" value="CAA7599744.1"/>
    <property type="molecule type" value="Genomic_DNA"/>
</dbReference>
<dbReference type="AlphaFoldDB" id="A0A8S0WL05"/>
<feature type="binding site" evidence="14">
    <location>
        <position position="119"/>
    </location>
    <ligand>
        <name>ATP</name>
        <dbReference type="ChEBI" id="CHEBI:30616"/>
    </ligand>
</feature>
<comment type="subcellular location">
    <subcellularLocation>
        <location evidence="1 13">Cytoplasm</location>
    </subcellularLocation>
</comment>
<dbReference type="PIRSF" id="PIRSF004930">
    <property type="entry name" value="Tln_factor_SUA5"/>
    <property type="match status" value="1"/>
</dbReference>
<proteinExistence type="inferred from homology"/>
<evidence type="ECO:0000256" key="13">
    <source>
        <dbReference type="PIRNR" id="PIRNR004930"/>
    </source>
</evidence>
<dbReference type="Pfam" id="PF03481">
    <property type="entry name" value="Sua5_C"/>
    <property type="match status" value="1"/>
</dbReference>
<feature type="binding site" evidence="14">
    <location>
        <position position="37"/>
    </location>
    <ligand>
        <name>L-threonine</name>
        <dbReference type="ChEBI" id="CHEBI:57926"/>
    </ligand>
</feature>
<evidence type="ECO:0000256" key="8">
    <source>
        <dbReference type="ARBA" id="ARBA00022695"/>
    </source>
</evidence>
<sequence length="353" mass="37448">METKRIYISTSQPGREALAEAARILRDGGLVAFPTETVYGLGANAVDAAACAQIFRVKGRPQDNPLIVHVSGKAEALPLIREWSEAAELCARKFWPGPLTLVLPKSSVIPDEVTAGLDTVAIRVPSHPVALALIEETGLPVAAPSANLSGRPSPTSGAHVWQDLRGAVPLILDAGSTQVGLESTVLDLSAGIPTILRPGGVTREQLERLLGQVSVDKPSSDRPPKAPGMKYRHYAPKGDLQVIGGVREKGLERMAEEIAKAHRRNKKVGVLCTLESAPVLHAQLPDLLFVLGSEGRPEEMASNLFEGLRLCDSQEIEVILAEGTEESGIGVAVMNRLKKAAGQKVIPISPAQG</sequence>
<dbReference type="NCBIfam" id="TIGR00057">
    <property type="entry name" value="L-threonylcarbamoyladenylate synthase"/>
    <property type="match status" value="1"/>
</dbReference>
<evidence type="ECO:0000256" key="11">
    <source>
        <dbReference type="ARBA" id="ARBA00029774"/>
    </source>
</evidence>
<dbReference type="GO" id="GO:0000049">
    <property type="term" value="F:tRNA binding"/>
    <property type="evidence" value="ECO:0007669"/>
    <property type="project" value="TreeGrafter"/>
</dbReference>
<comment type="function">
    <text evidence="13">Required for the formation of a threonylcarbamoyl group on adenosine at position 37 (t(6)A37) in tRNAs that read codons beginning with adenine.</text>
</comment>
<evidence type="ECO:0000313" key="17">
    <source>
        <dbReference type="EMBL" id="CEJ06295.1"/>
    </source>
</evidence>
<dbReference type="PANTHER" id="PTHR17490">
    <property type="entry name" value="SUA5"/>
    <property type="match status" value="1"/>
</dbReference>
<dbReference type="Proteomes" id="UP000836597">
    <property type="component" value="Chromosome"/>
</dbReference>
<keyword evidence="9 13" id="KW-0547">Nucleotide-binding</keyword>
<evidence type="ECO:0000313" key="18">
    <source>
        <dbReference type="Proteomes" id="UP001071230"/>
    </source>
</evidence>
<accession>A0A8S0WL05</accession>